<evidence type="ECO:0000256" key="1">
    <source>
        <dbReference type="ARBA" id="ARBA00004240"/>
    </source>
</evidence>
<reference evidence="6" key="2">
    <citation type="submission" date="2025-08" db="UniProtKB">
        <authorList>
            <consortium name="RefSeq"/>
        </authorList>
    </citation>
    <scope>IDENTIFICATION</scope>
    <source>
        <tissue evidence="6">Leaf</tissue>
    </source>
</reference>
<comment type="similarity">
    <text evidence="3">Belongs to the short-chain dehydrogenases/reductases (SDR) family.</text>
</comment>
<evidence type="ECO:0000256" key="3">
    <source>
        <dbReference type="RuleBase" id="RU000363"/>
    </source>
</evidence>
<dbReference type="PANTHER" id="PTHR43899:SF26">
    <property type="entry name" value="ENOYL-(ACYL CARRIER) REDUCTASE"/>
    <property type="match status" value="1"/>
</dbReference>
<dbReference type="Gene3D" id="3.40.50.720">
    <property type="entry name" value="NAD(P)-binding Rossmann-like Domain"/>
    <property type="match status" value="1"/>
</dbReference>
<reference evidence="5" key="1">
    <citation type="journal article" date="2021" name="Nat. Commun.">
        <title>Genomic analyses provide insights into spinach domestication and the genetic basis of agronomic traits.</title>
        <authorList>
            <person name="Cai X."/>
            <person name="Sun X."/>
            <person name="Xu C."/>
            <person name="Sun H."/>
            <person name="Wang X."/>
            <person name="Ge C."/>
            <person name="Zhang Z."/>
            <person name="Wang Q."/>
            <person name="Fei Z."/>
            <person name="Jiao C."/>
            <person name="Wang Q."/>
        </authorList>
    </citation>
    <scope>NUCLEOTIDE SEQUENCE [LARGE SCALE GENOMIC DNA]</scope>
    <source>
        <strain evidence="5">cv. Varoflay</strain>
    </source>
</reference>
<dbReference type="Proteomes" id="UP000813463">
    <property type="component" value="Chromosome 1"/>
</dbReference>
<gene>
    <name evidence="6" type="primary">LOC110792930</name>
</gene>
<proteinExistence type="inferred from homology"/>
<evidence type="ECO:0000313" key="6">
    <source>
        <dbReference type="RefSeq" id="XP_021853445.2"/>
    </source>
</evidence>
<keyword evidence="2" id="KW-0560">Oxidoreductase</keyword>
<keyword evidence="4" id="KW-0812">Transmembrane</keyword>
<accession>A0A9R0IRX4</accession>
<dbReference type="Pfam" id="PF00106">
    <property type="entry name" value="adh_short"/>
    <property type="match status" value="1"/>
</dbReference>
<protein>
    <submittedName>
        <fullName evidence="6">Very-long-chain 3-oxoacyl-CoA reductase-like protein At1g24470</fullName>
    </submittedName>
</protein>
<evidence type="ECO:0000256" key="4">
    <source>
        <dbReference type="SAM" id="Phobius"/>
    </source>
</evidence>
<dbReference type="GO" id="GO:0005783">
    <property type="term" value="C:endoplasmic reticulum"/>
    <property type="evidence" value="ECO:0000318"/>
    <property type="project" value="GO_Central"/>
</dbReference>
<keyword evidence="4" id="KW-1133">Transmembrane helix</keyword>
<comment type="subcellular location">
    <subcellularLocation>
        <location evidence="1">Endoplasmic reticulum</location>
    </subcellularLocation>
</comment>
<dbReference type="KEGG" id="soe:110792930"/>
<dbReference type="GO" id="GO:0045703">
    <property type="term" value="F:ketoreductase activity"/>
    <property type="evidence" value="ECO:0000318"/>
    <property type="project" value="GO_Central"/>
</dbReference>
<evidence type="ECO:0000313" key="5">
    <source>
        <dbReference type="Proteomes" id="UP000813463"/>
    </source>
</evidence>
<feature type="transmembrane region" description="Helical" evidence="4">
    <location>
        <begin position="12"/>
        <end position="33"/>
    </location>
</feature>
<dbReference type="GeneID" id="110792930"/>
<dbReference type="PIRSF" id="PIRSF000126">
    <property type="entry name" value="11-beta-HSD1"/>
    <property type="match status" value="1"/>
</dbReference>
<dbReference type="CDD" id="cd05356">
    <property type="entry name" value="17beta-HSD1_like_SDR_c"/>
    <property type="match status" value="1"/>
</dbReference>
<keyword evidence="4" id="KW-0472">Membrane</keyword>
<dbReference type="RefSeq" id="XP_021853445.2">
    <property type="nucleotide sequence ID" value="XM_021997753.2"/>
</dbReference>
<dbReference type="InterPro" id="IPR051019">
    <property type="entry name" value="VLCFA-Steroid_DH"/>
</dbReference>
<dbReference type="PRINTS" id="PR00080">
    <property type="entry name" value="SDRFAMILY"/>
</dbReference>
<sequence>MIPNSPYTMLPLWLSLISLLGILTIFKHTISLLKWTYITFIRPPKNLKKTYGSWALITGSSDGIGRAFAFQLATHGLDLILVSRTTTKLDRVAHDIKHKFPNTNIKVVTIDFTKDVTYVIGEIERVIKGLDVGVLVNNVGITYPKAMYFHELNEEMLLNILRVNMGAISGVTKAVLPSMLRKKKGAIVNIGSGASVVVPSHPLYAIYAATKAYTDQLSRCLHVEYKNVGIDVQCQVPLYVATKMALNVASVKRPTLFIPTAEDYAVAAVRRIGYEARCTPFWAHSLQWCLASFVPNSWLDAWRLSIGVQRIEIGYFIILPFL</sequence>
<evidence type="ECO:0000256" key="2">
    <source>
        <dbReference type="ARBA" id="ARBA00023002"/>
    </source>
</evidence>
<organism evidence="5 6">
    <name type="scientific">Spinacia oleracea</name>
    <name type="common">Spinach</name>
    <dbReference type="NCBI Taxonomy" id="3562"/>
    <lineage>
        <taxon>Eukaryota</taxon>
        <taxon>Viridiplantae</taxon>
        <taxon>Streptophyta</taxon>
        <taxon>Embryophyta</taxon>
        <taxon>Tracheophyta</taxon>
        <taxon>Spermatophyta</taxon>
        <taxon>Magnoliopsida</taxon>
        <taxon>eudicotyledons</taxon>
        <taxon>Gunneridae</taxon>
        <taxon>Pentapetalae</taxon>
        <taxon>Caryophyllales</taxon>
        <taxon>Chenopodiaceae</taxon>
        <taxon>Chenopodioideae</taxon>
        <taxon>Anserineae</taxon>
        <taxon>Spinacia</taxon>
    </lineage>
</organism>
<dbReference type="InterPro" id="IPR020904">
    <property type="entry name" value="Sc_DH/Rdtase_CS"/>
</dbReference>
<dbReference type="PROSITE" id="PS00061">
    <property type="entry name" value="ADH_SHORT"/>
    <property type="match status" value="1"/>
</dbReference>
<keyword evidence="5" id="KW-1185">Reference proteome</keyword>
<dbReference type="InterPro" id="IPR002347">
    <property type="entry name" value="SDR_fam"/>
</dbReference>
<dbReference type="InterPro" id="IPR036291">
    <property type="entry name" value="NAD(P)-bd_dom_sf"/>
</dbReference>
<dbReference type="AlphaFoldDB" id="A0A9R0IRX4"/>
<dbReference type="SUPFAM" id="SSF51735">
    <property type="entry name" value="NAD(P)-binding Rossmann-fold domains"/>
    <property type="match status" value="1"/>
</dbReference>
<dbReference type="PRINTS" id="PR00081">
    <property type="entry name" value="GDHRDH"/>
</dbReference>
<name>A0A9R0IRX4_SPIOL</name>
<dbReference type="PANTHER" id="PTHR43899">
    <property type="entry name" value="RH59310P"/>
    <property type="match status" value="1"/>
</dbReference>